<organism evidence="4 5">
    <name type="scientific">Rhodocyclus tenuis</name>
    <name type="common">Rhodospirillum tenue</name>
    <dbReference type="NCBI Taxonomy" id="1066"/>
    <lineage>
        <taxon>Bacteria</taxon>
        <taxon>Pseudomonadati</taxon>
        <taxon>Pseudomonadota</taxon>
        <taxon>Betaproteobacteria</taxon>
        <taxon>Rhodocyclales</taxon>
        <taxon>Rhodocyclaceae</taxon>
        <taxon>Rhodocyclus</taxon>
    </lineage>
</organism>
<dbReference type="HAMAP" id="MF_00048">
    <property type="entry name" value="UPF0102"/>
    <property type="match status" value="1"/>
</dbReference>
<comment type="caution">
    <text evidence="4">The sequence shown here is derived from an EMBL/GenBank/DDBJ whole genome shotgun (WGS) entry which is preliminary data.</text>
</comment>
<evidence type="ECO:0000313" key="4">
    <source>
        <dbReference type="EMBL" id="MBB4248837.1"/>
    </source>
</evidence>
<sequence>MSGKDTTQRPAGAAPGSAPDPRHASGRQAEELAARYLVARGLQLLERNFRCRGGEIDLVCRDGACTVFVEVRLRRHPGFGGAAASIGHGKQRRVILAARHWLARHGSFDADCRFDCILLDGLDTTHIEWLRNAFSSD</sequence>
<dbReference type="InterPro" id="IPR011856">
    <property type="entry name" value="tRNA_endonuc-like_dom_sf"/>
</dbReference>
<evidence type="ECO:0000256" key="2">
    <source>
        <dbReference type="HAMAP-Rule" id="MF_00048"/>
    </source>
</evidence>
<keyword evidence="5" id="KW-1185">Reference proteome</keyword>
<dbReference type="RefSeq" id="WP_228273792.1">
    <property type="nucleotide sequence ID" value="NZ_JACIGE010000014.1"/>
</dbReference>
<dbReference type="InterPro" id="IPR003509">
    <property type="entry name" value="UPF0102_YraN-like"/>
</dbReference>
<reference evidence="4 5" key="1">
    <citation type="submission" date="2020-08" db="EMBL/GenBank/DDBJ databases">
        <title>Genome sequencing of Purple Non-Sulfur Bacteria from various extreme environments.</title>
        <authorList>
            <person name="Mayer M."/>
        </authorList>
    </citation>
    <scope>NUCLEOTIDE SEQUENCE [LARGE SCALE GENOMIC DNA]</scope>
    <source>
        <strain evidence="4 5">2761</strain>
    </source>
</reference>
<name>A0A840G358_RHOTE</name>
<dbReference type="PANTHER" id="PTHR34039">
    <property type="entry name" value="UPF0102 PROTEIN YRAN"/>
    <property type="match status" value="1"/>
</dbReference>
<dbReference type="InterPro" id="IPR011335">
    <property type="entry name" value="Restrct_endonuc-II-like"/>
</dbReference>
<dbReference type="NCBIfam" id="TIGR00252">
    <property type="entry name" value="YraN family protein"/>
    <property type="match status" value="1"/>
</dbReference>
<feature type="region of interest" description="Disordered" evidence="3">
    <location>
        <begin position="1"/>
        <end position="26"/>
    </location>
</feature>
<dbReference type="PANTHER" id="PTHR34039:SF1">
    <property type="entry name" value="UPF0102 PROTEIN YRAN"/>
    <property type="match status" value="1"/>
</dbReference>
<dbReference type="GO" id="GO:0003676">
    <property type="term" value="F:nucleic acid binding"/>
    <property type="evidence" value="ECO:0007669"/>
    <property type="project" value="InterPro"/>
</dbReference>
<keyword evidence="4" id="KW-0378">Hydrolase</keyword>
<dbReference type="NCBIfam" id="NF009150">
    <property type="entry name" value="PRK12497.1-3"/>
    <property type="match status" value="1"/>
</dbReference>
<accession>A0A840G358</accession>
<keyword evidence="4" id="KW-0540">Nuclease</keyword>
<comment type="similarity">
    <text evidence="1 2">Belongs to the UPF0102 family.</text>
</comment>
<dbReference type="Gene3D" id="3.40.1350.10">
    <property type="match status" value="1"/>
</dbReference>
<protein>
    <recommendedName>
        <fullName evidence="2">UPF0102 protein GGD90_003237</fullName>
    </recommendedName>
</protein>
<dbReference type="Pfam" id="PF02021">
    <property type="entry name" value="UPF0102"/>
    <property type="match status" value="1"/>
</dbReference>
<evidence type="ECO:0000256" key="1">
    <source>
        <dbReference type="ARBA" id="ARBA00006738"/>
    </source>
</evidence>
<dbReference type="AlphaFoldDB" id="A0A840G358"/>
<gene>
    <name evidence="4" type="ORF">GGD90_003237</name>
</gene>
<dbReference type="SUPFAM" id="SSF52980">
    <property type="entry name" value="Restriction endonuclease-like"/>
    <property type="match status" value="1"/>
</dbReference>
<dbReference type="CDD" id="cd20736">
    <property type="entry name" value="PoNe_Nuclease"/>
    <property type="match status" value="1"/>
</dbReference>
<dbReference type="GO" id="GO:0004519">
    <property type="term" value="F:endonuclease activity"/>
    <property type="evidence" value="ECO:0007669"/>
    <property type="project" value="UniProtKB-KW"/>
</dbReference>
<dbReference type="EMBL" id="JACIGE010000014">
    <property type="protein sequence ID" value="MBB4248837.1"/>
    <property type="molecule type" value="Genomic_DNA"/>
</dbReference>
<proteinExistence type="inferred from homology"/>
<keyword evidence="4" id="KW-0255">Endonuclease</keyword>
<evidence type="ECO:0000256" key="3">
    <source>
        <dbReference type="SAM" id="MobiDB-lite"/>
    </source>
</evidence>
<feature type="compositionally biased region" description="Low complexity" evidence="3">
    <location>
        <begin position="10"/>
        <end position="19"/>
    </location>
</feature>
<dbReference type="Proteomes" id="UP000587070">
    <property type="component" value="Unassembled WGS sequence"/>
</dbReference>
<evidence type="ECO:0000313" key="5">
    <source>
        <dbReference type="Proteomes" id="UP000587070"/>
    </source>
</evidence>
<dbReference type="NCBIfam" id="NF009154">
    <property type="entry name" value="PRK12497.3-3"/>
    <property type="match status" value="1"/>
</dbReference>